<dbReference type="RefSeq" id="WP_354190675.1">
    <property type="nucleotide sequence ID" value="NZ_JBEPLI010000024.1"/>
</dbReference>
<comment type="caution">
    <text evidence="2">The sequence shown here is derived from an EMBL/GenBank/DDBJ whole genome shotgun (WGS) entry which is preliminary data.</text>
</comment>
<dbReference type="Proteomes" id="UP001549086">
    <property type="component" value="Unassembled WGS sequence"/>
</dbReference>
<evidence type="ECO:0000313" key="2">
    <source>
        <dbReference type="EMBL" id="MET3590386.1"/>
    </source>
</evidence>
<feature type="region of interest" description="Disordered" evidence="1">
    <location>
        <begin position="105"/>
        <end position="140"/>
    </location>
</feature>
<accession>A0ABV2HIL3</accession>
<evidence type="ECO:0000313" key="3">
    <source>
        <dbReference type="Proteomes" id="UP001549086"/>
    </source>
</evidence>
<name>A0ABV2HIL3_9HYPH</name>
<protein>
    <submittedName>
        <fullName evidence="2">Uncharacterized protein</fullName>
    </submittedName>
</protein>
<sequence>MAFPLLGLASGVAGGAALRYGPHIFRYLYPRVAPKMVTGAKGLGQLMKPNLKNPLVIGGAIGSILDNINEAHAPSNPYLQNSLNPYGPFMPYTAPRTEMPLGFDQHPPMPNALESTPQELKPHVSEQTQPLAPASPTPPPELTDAEKFLQSNTYKFFQSDAYQKLKDLFAGMAAAPTDGSGWDALASGVKHLNEGDKQRGQVNQTVEYLKSKGYSEEEAAVMVRNPQMLSAMLTNTGRKDFNDGTSLIDDPTSPTGKRVVYNPGSKAYMENKRAASLIKSKQIYGKVLIDDIDLLQRYADKFGNYATGHMAKAASYVLSGSEQSDARLIIQSIKSRIALDRIDQMKMLSPRGTIGLGNVSDKDIEMLKQSLGDLSFDMSPQEFKRRLNIIKTVISKLNSEVVGILLGDIDPTEENMINAVNGNHSQYSSDQLMSQGGSKNIPTMKWQEGIDRDDITVFIDASTGKRIEKEEY</sequence>
<organism evidence="2 3">
    <name type="scientific">Bartonella silvatica</name>
    <dbReference type="NCBI Taxonomy" id="357760"/>
    <lineage>
        <taxon>Bacteria</taxon>
        <taxon>Pseudomonadati</taxon>
        <taxon>Pseudomonadota</taxon>
        <taxon>Alphaproteobacteria</taxon>
        <taxon>Hyphomicrobiales</taxon>
        <taxon>Bartonellaceae</taxon>
        <taxon>Bartonella</taxon>
    </lineage>
</organism>
<proteinExistence type="predicted"/>
<dbReference type="EMBL" id="JBEPLI010000024">
    <property type="protein sequence ID" value="MET3590386.1"/>
    <property type="molecule type" value="Genomic_DNA"/>
</dbReference>
<keyword evidence="3" id="KW-1185">Reference proteome</keyword>
<evidence type="ECO:0000256" key="1">
    <source>
        <dbReference type="SAM" id="MobiDB-lite"/>
    </source>
</evidence>
<reference evidence="2 3" key="1">
    <citation type="submission" date="2024-06" db="EMBL/GenBank/DDBJ databases">
        <title>Genomic Encyclopedia of Type Strains, Phase IV (KMG-IV): sequencing the most valuable type-strain genomes for metagenomic binning, comparative biology and taxonomic classification.</title>
        <authorList>
            <person name="Goeker M."/>
        </authorList>
    </citation>
    <scope>NUCLEOTIDE SEQUENCE [LARGE SCALE GENOMIC DNA]</scope>
    <source>
        <strain evidence="2 3">DSM 23649</strain>
    </source>
</reference>
<gene>
    <name evidence="2" type="ORF">ABID23_001494</name>
</gene>